<reference evidence="3 4" key="1">
    <citation type="submission" date="2017-08" db="EMBL/GenBank/DDBJ databases">
        <title>The strain WRN001 was isolated from Binhai saline alkaline soil, Tianjin, China.</title>
        <authorList>
            <person name="Liu D."/>
            <person name="Zhang G."/>
        </authorList>
    </citation>
    <scope>NUCLEOTIDE SEQUENCE [LARGE SCALE GENOMIC DNA]</scope>
    <source>
        <strain evidence="3 4">WN019</strain>
    </source>
</reference>
<feature type="transmembrane region" description="Helical" evidence="2">
    <location>
        <begin position="32"/>
        <end position="53"/>
    </location>
</feature>
<name>A0A2A2FHG4_9EURY</name>
<evidence type="ECO:0000313" key="3">
    <source>
        <dbReference type="EMBL" id="PAU84886.1"/>
    </source>
</evidence>
<keyword evidence="2" id="KW-1133">Transmembrane helix</keyword>
<keyword evidence="2" id="KW-0812">Transmembrane</keyword>
<dbReference type="Proteomes" id="UP000218083">
    <property type="component" value="Unassembled WGS sequence"/>
</dbReference>
<feature type="region of interest" description="Disordered" evidence="1">
    <location>
        <begin position="1"/>
        <end position="22"/>
    </location>
</feature>
<dbReference type="EMBL" id="NSKC01000002">
    <property type="protein sequence ID" value="PAU84886.1"/>
    <property type="molecule type" value="Genomic_DNA"/>
</dbReference>
<comment type="caution">
    <text evidence="3">The sequence shown here is derived from an EMBL/GenBank/DDBJ whole genome shotgun (WGS) entry which is preliminary data.</text>
</comment>
<dbReference type="InterPro" id="IPR055685">
    <property type="entry name" value="DUF7261"/>
</dbReference>
<evidence type="ECO:0000256" key="1">
    <source>
        <dbReference type="SAM" id="MobiDB-lite"/>
    </source>
</evidence>
<dbReference type="AlphaFoldDB" id="A0A2A2FHG4"/>
<evidence type="ECO:0000313" key="4">
    <source>
        <dbReference type="Proteomes" id="UP000218083"/>
    </source>
</evidence>
<accession>A0A2A2FHG4</accession>
<sequence length="316" mass="32518">MIGGDGADGGDGSGGDRRPADRRFRDADRGQLLLISGLVVAVSLVALVVLLNASIYSENVATRGVEAADGEALEVRAAAVEETGALIDATNRNGTATGAEIEAGVDELNRNLSGRYASRGGIAVVEPVDTTPGWYLSGPVNDSTTAPDVDRIRAFSLTNESALPSTDAANASSEAFAAVFNRSAAGGTREVYLYENGGDVVVAGGENGSTPTELCRSAATGDPVTLDLTGDRLDGEPCPGVWPADLGDDEYDIEFENADGVGAAATATVESATEPASDTALTVREAVYDATIDLRYRTADLRFETTVRVAPGEPDA</sequence>
<gene>
    <name evidence="3" type="ORF">CK500_05045</name>
</gene>
<protein>
    <submittedName>
        <fullName evidence="3">Uncharacterized protein</fullName>
    </submittedName>
</protein>
<proteinExistence type="predicted"/>
<organism evidence="3 4">
    <name type="scientific">Halorubrum salipaludis</name>
    <dbReference type="NCBI Taxonomy" id="2032630"/>
    <lineage>
        <taxon>Archaea</taxon>
        <taxon>Methanobacteriati</taxon>
        <taxon>Methanobacteriota</taxon>
        <taxon>Stenosarchaea group</taxon>
        <taxon>Halobacteria</taxon>
        <taxon>Halobacteriales</taxon>
        <taxon>Haloferacaceae</taxon>
        <taxon>Halorubrum</taxon>
    </lineage>
</organism>
<keyword evidence="2" id="KW-0472">Membrane</keyword>
<keyword evidence="4" id="KW-1185">Reference proteome</keyword>
<feature type="compositionally biased region" description="Gly residues" evidence="1">
    <location>
        <begin position="1"/>
        <end position="13"/>
    </location>
</feature>
<evidence type="ECO:0000256" key="2">
    <source>
        <dbReference type="SAM" id="Phobius"/>
    </source>
</evidence>
<dbReference type="Pfam" id="PF23922">
    <property type="entry name" value="DUF7261"/>
    <property type="match status" value="1"/>
</dbReference>